<keyword evidence="7" id="KW-1185">Reference proteome</keyword>
<dbReference type="InterPro" id="IPR013320">
    <property type="entry name" value="ConA-like_dom_sf"/>
</dbReference>
<evidence type="ECO:0000256" key="3">
    <source>
        <dbReference type="PROSITE-ProRule" id="PRU00122"/>
    </source>
</evidence>
<dbReference type="SUPFAM" id="SSF57196">
    <property type="entry name" value="EGF/Laminin"/>
    <property type="match status" value="1"/>
</dbReference>
<evidence type="ECO:0000256" key="2">
    <source>
        <dbReference type="PROSITE-ProRule" id="PRU00076"/>
    </source>
</evidence>
<keyword evidence="1 3" id="KW-1015">Disulfide bond</keyword>
<dbReference type="SUPFAM" id="SSF49899">
    <property type="entry name" value="Concanavalin A-like lectins/glucanases"/>
    <property type="match status" value="1"/>
</dbReference>
<keyword evidence="2" id="KW-0245">EGF-like domain</keyword>
<protein>
    <submittedName>
        <fullName evidence="6">Uncharacterized protein</fullName>
    </submittedName>
</protein>
<sequence length="100" mass="10764">SRQLYVFRFTNESETLLVSLGGTASRQKGFLGCIRSLKLNGKTLDLEERAEITPGVTPGCPGHCSSYGDLCQNHGTCVENHSGFTCDCSASPFSGTFCHK</sequence>
<feature type="non-terminal residue" evidence="6">
    <location>
        <position position="100"/>
    </location>
</feature>
<dbReference type="Pfam" id="PF00008">
    <property type="entry name" value="EGF"/>
    <property type="match status" value="1"/>
</dbReference>
<dbReference type="Gene3D" id="2.10.25.10">
    <property type="entry name" value="Laminin"/>
    <property type="match status" value="1"/>
</dbReference>
<dbReference type="PROSITE" id="PS50026">
    <property type="entry name" value="EGF_3"/>
    <property type="match status" value="1"/>
</dbReference>
<accession>A0ABD0QBR1</accession>
<proteinExistence type="predicted"/>
<feature type="domain" description="Laminin G" evidence="4">
    <location>
        <begin position="1"/>
        <end position="60"/>
    </location>
</feature>
<dbReference type="PANTHER" id="PTHR15036">
    <property type="entry name" value="PIKACHURIN-LIKE PROTEIN"/>
    <property type="match status" value="1"/>
</dbReference>
<feature type="disulfide bond" evidence="3">
    <location>
        <begin position="33"/>
        <end position="60"/>
    </location>
</feature>
<evidence type="ECO:0000256" key="1">
    <source>
        <dbReference type="ARBA" id="ARBA00023157"/>
    </source>
</evidence>
<evidence type="ECO:0000259" key="4">
    <source>
        <dbReference type="PROSITE" id="PS50025"/>
    </source>
</evidence>
<gene>
    <name evidence="6" type="ORF">M9458_022513</name>
</gene>
<dbReference type="Gene3D" id="2.60.120.200">
    <property type="match status" value="1"/>
</dbReference>
<dbReference type="InterPro" id="IPR000742">
    <property type="entry name" value="EGF"/>
</dbReference>
<name>A0ABD0QBR1_CIRMR</name>
<dbReference type="InterPro" id="IPR001791">
    <property type="entry name" value="Laminin_G"/>
</dbReference>
<evidence type="ECO:0000259" key="5">
    <source>
        <dbReference type="PROSITE" id="PS50026"/>
    </source>
</evidence>
<feature type="domain" description="EGF-like" evidence="5">
    <location>
        <begin position="61"/>
        <end position="99"/>
    </location>
</feature>
<dbReference type="InterPro" id="IPR050372">
    <property type="entry name" value="Neurexin-related_CASP"/>
</dbReference>
<dbReference type="CDD" id="cd00054">
    <property type="entry name" value="EGF_CA"/>
    <property type="match status" value="1"/>
</dbReference>
<dbReference type="PROSITE" id="PS50025">
    <property type="entry name" value="LAM_G_DOMAIN"/>
    <property type="match status" value="1"/>
</dbReference>
<dbReference type="Proteomes" id="UP001529510">
    <property type="component" value="Unassembled WGS sequence"/>
</dbReference>
<dbReference type="EMBL" id="JAMKFB020000010">
    <property type="protein sequence ID" value="KAL0183138.1"/>
    <property type="molecule type" value="Genomic_DNA"/>
</dbReference>
<comment type="caution">
    <text evidence="2">Lacks conserved residue(s) required for the propagation of feature annotation.</text>
</comment>
<evidence type="ECO:0000313" key="7">
    <source>
        <dbReference type="Proteomes" id="UP001529510"/>
    </source>
</evidence>
<dbReference type="PANTHER" id="PTHR15036:SF40">
    <property type="entry name" value="CONTACTIN-ASSOCIATED PROTEIN-LIKE 4"/>
    <property type="match status" value="1"/>
</dbReference>
<feature type="non-terminal residue" evidence="6">
    <location>
        <position position="1"/>
    </location>
</feature>
<comment type="caution">
    <text evidence="6">The sequence shown here is derived from an EMBL/GenBank/DDBJ whole genome shotgun (WGS) entry which is preliminary data.</text>
</comment>
<organism evidence="6 7">
    <name type="scientific">Cirrhinus mrigala</name>
    <name type="common">Mrigala</name>
    <dbReference type="NCBI Taxonomy" id="683832"/>
    <lineage>
        <taxon>Eukaryota</taxon>
        <taxon>Metazoa</taxon>
        <taxon>Chordata</taxon>
        <taxon>Craniata</taxon>
        <taxon>Vertebrata</taxon>
        <taxon>Euteleostomi</taxon>
        <taxon>Actinopterygii</taxon>
        <taxon>Neopterygii</taxon>
        <taxon>Teleostei</taxon>
        <taxon>Ostariophysi</taxon>
        <taxon>Cypriniformes</taxon>
        <taxon>Cyprinidae</taxon>
        <taxon>Labeoninae</taxon>
        <taxon>Labeonini</taxon>
        <taxon>Cirrhinus</taxon>
    </lineage>
</organism>
<dbReference type="AlphaFoldDB" id="A0ABD0QBR1"/>
<evidence type="ECO:0000313" key="6">
    <source>
        <dbReference type="EMBL" id="KAL0183138.1"/>
    </source>
</evidence>
<reference evidence="6 7" key="1">
    <citation type="submission" date="2024-05" db="EMBL/GenBank/DDBJ databases">
        <title>Genome sequencing and assembly of Indian major carp, Cirrhinus mrigala (Hamilton, 1822).</title>
        <authorList>
            <person name="Mohindra V."/>
            <person name="Chowdhury L.M."/>
            <person name="Lal K."/>
            <person name="Jena J.K."/>
        </authorList>
    </citation>
    <scope>NUCLEOTIDE SEQUENCE [LARGE SCALE GENOMIC DNA]</scope>
    <source>
        <strain evidence="6">CM1030</strain>
        <tissue evidence="6">Blood</tissue>
    </source>
</reference>